<dbReference type="InterPro" id="IPR050624">
    <property type="entry name" value="HTH-type_Tx_Regulator"/>
</dbReference>
<reference evidence="5 6" key="1">
    <citation type="submission" date="2016-01" db="EMBL/GenBank/DDBJ databases">
        <title>Draft Genome Sequences of Seven Thermophilic Sporeformers Isolated from Foods.</title>
        <authorList>
            <person name="Berendsen E.M."/>
            <person name="Wells-Bennik M.H."/>
            <person name="Krawcyk A.O."/>
            <person name="De Jong A."/>
            <person name="Holsappel S."/>
            <person name="Eijlander R.T."/>
            <person name="Kuipers O.P."/>
        </authorList>
    </citation>
    <scope>NUCLEOTIDE SEQUENCE [LARGE SCALE GENOMIC DNA]</scope>
    <source>
        <strain evidence="5 6">B4135</strain>
    </source>
</reference>
<evidence type="ECO:0000313" key="6">
    <source>
        <dbReference type="Proteomes" id="UP000075683"/>
    </source>
</evidence>
<feature type="DNA-binding region" description="H-T-H motif" evidence="3">
    <location>
        <begin position="107"/>
        <end position="126"/>
    </location>
</feature>
<dbReference type="PATRIC" id="fig|301148.3.peg.128"/>
<dbReference type="STRING" id="301148.B4135_1168"/>
<comment type="caution">
    <text evidence="5">The sequence shown here is derived from an EMBL/GenBank/DDBJ whole genome shotgun (WGS) entry which is preliminary data.</text>
</comment>
<dbReference type="PANTHER" id="PTHR43479:SF11">
    <property type="entry name" value="ACREF_ENVCD OPERON REPRESSOR-RELATED"/>
    <property type="match status" value="1"/>
</dbReference>
<protein>
    <recommendedName>
        <fullName evidence="4">HTH tetR-type domain-containing protein</fullName>
    </recommendedName>
</protein>
<gene>
    <name evidence="5" type="ORF">B4135_1168</name>
</gene>
<evidence type="ECO:0000256" key="3">
    <source>
        <dbReference type="PROSITE-ProRule" id="PRU00335"/>
    </source>
</evidence>
<evidence type="ECO:0000256" key="1">
    <source>
        <dbReference type="ARBA" id="ARBA00022491"/>
    </source>
</evidence>
<dbReference type="Gene3D" id="1.10.357.10">
    <property type="entry name" value="Tetracycline Repressor, domain 2"/>
    <property type="match status" value="1"/>
</dbReference>
<dbReference type="Proteomes" id="UP000075683">
    <property type="component" value="Unassembled WGS sequence"/>
</dbReference>
<keyword evidence="2 3" id="KW-0238">DNA-binding</keyword>
<dbReference type="PANTHER" id="PTHR43479">
    <property type="entry name" value="ACREF/ENVCD OPERON REPRESSOR-RELATED"/>
    <property type="match status" value="1"/>
</dbReference>
<evidence type="ECO:0000259" key="4">
    <source>
        <dbReference type="PROSITE" id="PS50977"/>
    </source>
</evidence>
<dbReference type="AlphaFoldDB" id="A0A150MEG5"/>
<sequence>MCSLIAPEEKFQPDRLSSPLKRAGKGSRDFGAGSFSAFQKGTCHPHFSQKYLQIPSHREELCYNLIRNDQNVHLVIQRMSSMTVDRRQQIIDAAARSFSLFGYKATTMDQIAKLANVGKGTIYLFFKNKEDLLDAIISSLIGEIKEAAERVMDPGLPFATNVHRALYQILEFRQRHQLTAKLLQEVRNIGTLEVQQVLKKLDWAMIGFIREKIEAAVKKQEIRECDAEITAFLMLKVYIALIVDWEQDHPPLSKEKIAELFELYFLKGLSK</sequence>
<keyword evidence="1" id="KW-0678">Repressor</keyword>
<feature type="domain" description="HTH tetR-type" evidence="4">
    <location>
        <begin position="84"/>
        <end position="144"/>
    </location>
</feature>
<dbReference type="InterPro" id="IPR001647">
    <property type="entry name" value="HTH_TetR"/>
</dbReference>
<name>A0A150MEG5_9BACI</name>
<dbReference type="SUPFAM" id="SSF48498">
    <property type="entry name" value="Tetracyclin repressor-like, C-terminal domain"/>
    <property type="match status" value="1"/>
</dbReference>
<dbReference type="SUPFAM" id="SSF46689">
    <property type="entry name" value="Homeodomain-like"/>
    <property type="match status" value="1"/>
</dbReference>
<dbReference type="InterPro" id="IPR036271">
    <property type="entry name" value="Tet_transcr_reg_TetR-rel_C_sf"/>
</dbReference>
<accession>A0A150MEG5</accession>
<organism evidence="5 6">
    <name type="scientific">Caldibacillus debilis</name>
    <dbReference type="NCBI Taxonomy" id="301148"/>
    <lineage>
        <taxon>Bacteria</taxon>
        <taxon>Bacillati</taxon>
        <taxon>Bacillota</taxon>
        <taxon>Bacilli</taxon>
        <taxon>Bacillales</taxon>
        <taxon>Bacillaceae</taxon>
        <taxon>Caldibacillus</taxon>
    </lineage>
</organism>
<proteinExistence type="predicted"/>
<dbReference type="GO" id="GO:0003677">
    <property type="term" value="F:DNA binding"/>
    <property type="evidence" value="ECO:0007669"/>
    <property type="project" value="UniProtKB-UniRule"/>
</dbReference>
<dbReference type="InterPro" id="IPR023772">
    <property type="entry name" value="DNA-bd_HTH_TetR-type_CS"/>
</dbReference>
<dbReference type="InterPro" id="IPR009057">
    <property type="entry name" value="Homeodomain-like_sf"/>
</dbReference>
<dbReference type="PROSITE" id="PS01081">
    <property type="entry name" value="HTH_TETR_1"/>
    <property type="match status" value="1"/>
</dbReference>
<dbReference type="Gene3D" id="1.10.10.60">
    <property type="entry name" value="Homeodomain-like"/>
    <property type="match status" value="1"/>
</dbReference>
<dbReference type="EMBL" id="LQYT01000009">
    <property type="protein sequence ID" value="KYD22685.1"/>
    <property type="molecule type" value="Genomic_DNA"/>
</dbReference>
<evidence type="ECO:0000313" key="5">
    <source>
        <dbReference type="EMBL" id="KYD22685.1"/>
    </source>
</evidence>
<dbReference type="PROSITE" id="PS50977">
    <property type="entry name" value="HTH_TETR_2"/>
    <property type="match status" value="1"/>
</dbReference>
<dbReference type="Pfam" id="PF00440">
    <property type="entry name" value="TetR_N"/>
    <property type="match status" value="1"/>
</dbReference>
<dbReference type="PRINTS" id="PR00455">
    <property type="entry name" value="HTHTETR"/>
</dbReference>
<evidence type="ECO:0000256" key="2">
    <source>
        <dbReference type="ARBA" id="ARBA00023125"/>
    </source>
</evidence>